<keyword evidence="2" id="KW-0732">Signal</keyword>
<dbReference type="GeneID" id="81396469"/>
<proteinExistence type="predicted"/>
<evidence type="ECO:0000313" key="5">
    <source>
        <dbReference type="Proteomes" id="UP001141434"/>
    </source>
</evidence>
<name>A0A9W9K3M8_9EURO</name>
<gene>
    <name evidence="4" type="ORF">NUU61_006773</name>
</gene>
<dbReference type="RefSeq" id="XP_056510100.1">
    <property type="nucleotide sequence ID" value="XM_056657300.1"/>
</dbReference>
<feature type="region of interest" description="Disordered" evidence="1">
    <location>
        <begin position="29"/>
        <end position="56"/>
    </location>
</feature>
<evidence type="ECO:0000256" key="1">
    <source>
        <dbReference type="SAM" id="MobiDB-lite"/>
    </source>
</evidence>
<evidence type="ECO:0000259" key="3">
    <source>
        <dbReference type="Pfam" id="PF14856"/>
    </source>
</evidence>
<dbReference type="AlphaFoldDB" id="A0A9W9K3M8"/>
<reference evidence="4" key="1">
    <citation type="submission" date="2022-11" db="EMBL/GenBank/DDBJ databases">
        <authorList>
            <person name="Petersen C."/>
        </authorList>
    </citation>
    <scope>NUCLEOTIDE SEQUENCE</scope>
    <source>
        <strain evidence="4">IBT 34128</strain>
    </source>
</reference>
<protein>
    <submittedName>
        <fullName evidence="4">Necrosis-inducing factor-domain-containing protein</fullName>
    </submittedName>
</protein>
<feature type="chain" id="PRO_5040945183" evidence="2">
    <location>
        <begin position="20"/>
        <end position="171"/>
    </location>
</feature>
<sequence length="171" mass="17887">MKFSILATLALSLSAATLAVPLSATWEPGPAGSGVHGETDRCGPSNPPNKKHDKLVGRCDTSEASPKIEDCKAMLDEIVDGKASDGKGDQYWRLHHPGSYHILSHGTCMMGVEVTGSNRATMPYVGTADVTDIVHSLADDCGSNGLMGGLGIMTCADSGANGKVMWTIFHT</sequence>
<reference evidence="4" key="2">
    <citation type="journal article" date="2023" name="IMA Fungus">
        <title>Comparative genomic study of the Penicillium genus elucidates a diverse pangenome and 15 lateral gene transfer events.</title>
        <authorList>
            <person name="Petersen C."/>
            <person name="Sorensen T."/>
            <person name="Nielsen M.R."/>
            <person name="Sondergaard T.E."/>
            <person name="Sorensen J.L."/>
            <person name="Fitzpatrick D.A."/>
            <person name="Frisvad J.C."/>
            <person name="Nielsen K.L."/>
        </authorList>
    </citation>
    <scope>NUCLEOTIDE SEQUENCE</scope>
    <source>
        <strain evidence="4">IBT 34128</strain>
    </source>
</reference>
<dbReference type="OrthoDB" id="73875at2759"/>
<evidence type="ECO:0000256" key="2">
    <source>
        <dbReference type="SAM" id="SignalP"/>
    </source>
</evidence>
<feature type="domain" description="Ecp2 effector protein-like" evidence="3">
    <location>
        <begin position="59"/>
        <end position="155"/>
    </location>
</feature>
<feature type="signal peptide" evidence="2">
    <location>
        <begin position="1"/>
        <end position="19"/>
    </location>
</feature>
<organism evidence="4 5">
    <name type="scientific">Penicillium alfredii</name>
    <dbReference type="NCBI Taxonomy" id="1506179"/>
    <lineage>
        <taxon>Eukaryota</taxon>
        <taxon>Fungi</taxon>
        <taxon>Dikarya</taxon>
        <taxon>Ascomycota</taxon>
        <taxon>Pezizomycotina</taxon>
        <taxon>Eurotiomycetes</taxon>
        <taxon>Eurotiomycetidae</taxon>
        <taxon>Eurotiales</taxon>
        <taxon>Aspergillaceae</taxon>
        <taxon>Penicillium</taxon>
    </lineage>
</organism>
<accession>A0A9W9K3M8</accession>
<dbReference type="Proteomes" id="UP001141434">
    <property type="component" value="Unassembled WGS sequence"/>
</dbReference>
<comment type="caution">
    <text evidence="4">The sequence shown here is derived from an EMBL/GenBank/DDBJ whole genome shotgun (WGS) entry which is preliminary data.</text>
</comment>
<dbReference type="InterPro" id="IPR029226">
    <property type="entry name" value="Ecp2-like"/>
</dbReference>
<dbReference type="EMBL" id="JAPMSZ010000009">
    <property type="protein sequence ID" value="KAJ5091903.1"/>
    <property type="molecule type" value="Genomic_DNA"/>
</dbReference>
<dbReference type="Pfam" id="PF14856">
    <property type="entry name" value="Hce2"/>
    <property type="match status" value="1"/>
</dbReference>
<keyword evidence="5" id="KW-1185">Reference proteome</keyword>
<evidence type="ECO:0000313" key="4">
    <source>
        <dbReference type="EMBL" id="KAJ5091903.1"/>
    </source>
</evidence>